<comment type="caution">
    <text evidence="1">The sequence shown here is derived from an EMBL/GenBank/DDBJ whole genome shotgun (WGS) entry which is preliminary data.</text>
</comment>
<reference evidence="1" key="1">
    <citation type="submission" date="2022-07" db="EMBL/GenBank/DDBJ databases">
        <title>The genome of Lyophyllum shimeji provides insight into the initial evolution of ectomycorrhizal fungal genome.</title>
        <authorList>
            <person name="Kobayashi Y."/>
            <person name="Shibata T."/>
            <person name="Hirakawa H."/>
            <person name="Shigenobu S."/>
            <person name="Nishiyama T."/>
            <person name="Yamada A."/>
            <person name="Hasebe M."/>
            <person name="Kawaguchi M."/>
        </authorList>
    </citation>
    <scope>NUCLEOTIDE SEQUENCE</scope>
    <source>
        <strain evidence="1">AT787</strain>
    </source>
</reference>
<dbReference type="AlphaFoldDB" id="A0A9P3UM56"/>
<gene>
    <name evidence="1" type="ORF">LshimejAT787_0705690</name>
</gene>
<dbReference type="OrthoDB" id="3052926at2759"/>
<dbReference type="Proteomes" id="UP001063166">
    <property type="component" value="Unassembled WGS sequence"/>
</dbReference>
<sequence>MGVANISVTTNTTRKHYLAISVIWLTLKHDCNPRPSTTNCHFPPFYEFTGQSIAMSKTAFELPTPPPLRTPRFPEVARVPLLVFGWGFGVPELVKWADDNNFRVDLDNHYRHQLALKEIQRRLPEGHRRVIRIYDEEYTDLYEFRQCFALGSNQTQESLERAQDMKLVDQFRSVLGPDAQLKWHKFSRVY</sequence>
<proteinExistence type="predicted"/>
<name>A0A9P3UM56_LYOSH</name>
<organism evidence="1 2">
    <name type="scientific">Lyophyllum shimeji</name>
    <name type="common">Hon-shimeji</name>
    <name type="synonym">Tricholoma shimeji</name>
    <dbReference type="NCBI Taxonomy" id="47721"/>
    <lineage>
        <taxon>Eukaryota</taxon>
        <taxon>Fungi</taxon>
        <taxon>Dikarya</taxon>
        <taxon>Basidiomycota</taxon>
        <taxon>Agaricomycotina</taxon>
        <taxon>Agaricomycetes</taxon>
        <taxon>Agaricomycetidae</taxon>
        <taxon>Agaricales</taxon>
        <taxon>Tricholomatineae</taxon>
        <taxon>Lyophyllaceae</taxon>
        <taxon>Lyophyllum</taxon>
    </lineage>
</organism>
<accession>A0A9P3UM56</accession>
<evidence type="ECO:0000313" key="2">
    <source>
        <dbReference type="Proteomes" id="UP001063166"/>
    </source>
</evidence>
<protein>
    <submittedName>
        <fullName evidence="1">Uncharacterized protein</fullName>
    </submittedName>
</protein>
<dbReference type="EMBL" id="BRPK01000007">
    <property type="protein sequence ID" value="GLB40059.1"/>
    <property type="molecule type" value="Genomic_DNA"/>
</dbReference>
<evidence type="ECO:0000313" key="1">
    <source>
        <dbReference type="EMBL" id="GLB40059.1"/>
    </source>
</evidence>
<keyword evidence="2" id="KW-1185">Reference proteome</keyword>